<dbReference type="OrthoDB" id="7444057at2"/>
<dbReference type="RefSeq" id="WP_035555662.1">
    <property type="nucleotide sequence ID" value="NZ_AWFH01000063.1"/>
</dbReference>
<dbReference type="eggNOG" id="ENOG5031TF0">
    <property type="taxonomic scope" value="Bacteria"/>
</dbReference>
<gene>
    <name evidence="1" type="ORF">DD728_14545</name>
    <name evidence="2" type="ORF">HY36_11940</name>
</gene>
<reference evidence="2 3" key="1">
    <citation type="journal article" date="2014" name="Antonie Van Leeuwenhoek">
        <title>Hyphomonas beringensis sp. nov. and Hyphomonas chukchiensis sp. nov., isolated from surface seawater of the Bering Sea and Chukchi Sea.</title>
        <authorList>
            <person name="Li C."/>
            <person name="Lai Q."/>
            <person name="Li G."/>
            <person name="Dong C."/>
            <person name="Wang J."/>
            <person name="Liao Y."/>
            <person name="Shao Z."/>
        </authorList>
    </citation>
    <scope>NUCLEOTIDE SEQUENCE [LARGE SCALE GENOMIC DNA]</scope>
    <source>
        <strain evidence="2 3">22II1-22F38</strain>
    </source>
</reference>
<accession>A0A059DWY4</accession>
<sequence>MPQPLPRKYAAQVVIDQAAAQRQEQALNAANAISQWSKFDAMMPVLYNSFLPSDPTHAAVTFAAIRNAKTRQDTIRKLGEISLKDQNDRYALDAILKIYESTARGRDKIAHHLWGVHKDIPDAIILVDPRVIRDMSTATKAHATNADFTIEVAEEYLEKMRKAMMVWRTDDFADITARSRRGFILTNTFSIMCSKVGPHAPDLSARKLLYSQPEISEHLASKVATRK</sequence>
<dbReference type="EMBL" id="DOGS01000289">
    <property type="protein sequence ID" value="HBQ50071.1"/>
    <property type="molecule type" value="Genomic_DNA"/>
</dbReference>
<proteinExistence type="predicted"/>
<evidence type="ECO:0000313" key="1">
    <source>
        <dbReference type="EMBL" id="HBQ50071.1"/>
    </source>
</evidence>
<keyword evidence="3" id="KW-1185">Reference proteome</keyword>
<dbReference type="PATRIC" id="fig|1280948.3.peg.3510"/>
<evidence type="ECO:0000313" key="3">
    <source>
        <dbReference type="Proteomes" id="UP000024547"/>
    </source>
</evidence>
<evidence type="ECO:0000313" key="4">
    <source>
        <dbReference type="Proteomes" id="UP000263957"/>
    </source>
</evidence>
<dbReference type="EMBL" id="AWFH01000063">
    <property type="protein sequence ID" value="KCZ57881.1"/>
    <property type="molecule type" value="Genomic_DNA"/>
</dbReference>
<name>A0A059DWY4_9PROT</name>
<dbReference type="Proteomes" id="UP000024547">
    <property type="component" value="Unassembled WGS sequence"/>
</dbReference>
<protein>
    <submittedName>
        <fullName evidence="2">Uncharacterized protein</fullName>
    </submittedName>
</protein>
<dbReference type="AlphaFoldDB" id="A0A059DWY4"/>
<dbReference type="Proteomes" id="UP000263957">
    <property type="component" value="Unassembled WGS sequence"/>
</dbReference>
<evidence type="ECO:0000313" key="2">
    <source>
        <dbReference type="EMBL" id="KCZ57881.1"/>
    </source>
</evidence>
<reference evidence="1 4" key="2">
    <citation type="journal article" date="2018" name="Nat. Biotechnol.">
        <title>A standardized bacterial taxonomy based on genome phylogeny substantially revises the tree of life.</title>
        <authorList>
            <person name="Parks D.H."/>
            <person name="Chuvochina M."/>
            <person name="Waite D.W."/>
            <person name="Rinke C."/>
            <person name="Skarshewski A."/>
            <person name="Chaumeil P.A."/>
            <person name="Hugenholtz P."/>
        </authorList>
    </citation>
    <scope>NUCLEOTIDE SEQUENCE [LARGE SCALE GENOMIC DNA]</scope>
    <source>
        <strain evidence="1">UBA10378</strain>
    </source>
</reference>
<comment type="caution">
    <text evidence="2">The sequence shown here is derived from an EMBL/GenBank/DDBJ whole genome shotgun (WGS) entry which is preliminary data.</text>
</comment>
<organism evidence="2 3">
    <name type="scientific">Hyphomonas atlantica</name>
    <dbReference type="NCBI Taxonomy" id="1280948"/>
    <lineage>
        <taxon>Bacteria</taxon>
        <taxon>Pseudomonadati</taxon>
        <taxon>Pseudomonadota</taxon>
        <taxon>Alphaproteobacteria</taxon>
        <taxon>Hyphomonadales</taxon>
        <taxon>Hyphomonadaceae</taxon>
        <taxon>Hyphomonas</taxon>
    </lineage>
</organism>